<organism evidence="1 2">
    <name type="scientific">Friedmanniomyces simplex</name>
    <dbReference type="NCBI Taxonomy" id="329884"/>
    <lineage>
        <taxon>Eukaryota</taxon>
        <taxon>Fungi</taxon>
        <taxon>Dikarya</taxon>
        <taxon>Ascomycota</taxon>
        <taxon>Pezizomycotina</taxon>
        <taxon>Dothideomycetes</taxon>
        <taxon>Dothideomycetidae</taxon>
        <taxon>Mycosphaerellales</taxon>
        <taxon>Teratosphaeriaceae</taxon>
        <taxon>Friedmanniomyces</taxon>
    </lineage>
</organism>
<protein>
    <submittedName>
        <fullName evidence="1">Uncharacterized protein</fullName>
    </submittedName>
</protein>
<proteinExistence type="predicted"/>
<gene>
    <name evidence="1" type="ORF">B0A55_04912</name>
</gene>
<sequence>MAKRKNSDDDVDVLAERPAVLAQPVKKPRVRSAKCAVRECSVCMEWLSGERFPMAMHSASSQTLGAHDELAEHASKVSQTAATATSCPKRRRQYLPLPVSARRGLAWIANAPMH</sequence>
<dbReference type="AlphaFoldDB" id="A0A4U0XIP7"/>
<keyword evidence="2" id="KW-1185">Reference proteome</keyword>
<dbReference type="EMBL" id="NAJQ01000149">
    <property type="protein sequence ID" value="TKA76970.1"/>
    <property type="molecule type" value="Genomic_DNA"/>
</dbReference>
<evidence type="ECO:0000313" key="2">
    <source>
        <dbReference type="Proteomes" id="UP000309340"/>
    </source>
</evidence>
<dbReference type="Proteomes" id="UP000309340">
    <property type="component" value="Unassembled WGS sequence"/>
</dbReference>
<evidence type="ECO:0000313" key="1">
    <source>
        <dbReference type="EMBL" id="TKA76970.1"/>
    </source>
</evidence>
<reference evidence="1 2" key="1">
    <citation type="submission" date="2017-03" db="EMBL/GenBank/DDBJ databases">
        <title>Genomes of endolithic fungi from Antarctica.</title>
        <authorList>
            <person name="Coleine C."/>
            <person name="Masonjones S."/>
            <person name="Stajich J.E."/>
        </authorList>
    </citation>
    <scope>NUCLEOTIDE SEQUENCE [LARGE SCALE GENOMIC DNA]</scope>
    <source>
        <strain evidence="1 2">CCFEE 5184</strain>
    </source>
</reference>
<name>A0A4U0XIP7_9PEZI</name>
<comment type="caution">
    <text evidence="1">The sequence shown here is derived from an EMBL/GenBank/DDBJ whole genome shotgun (WGS) entry which is preliminary data.</text>
</comment>
<accession>A0A4U0XIP7</accession>